<keyword evidence="3" id="KW-1185">Reference proteome</keyword>
<protein>
    <recommendedName>
        <fullName evidence="4">Antitoxin VbhA domain-containing protein</fullName>
    </recommendedName>
</protein>
<accession>A0ABZ1YLI6</accession>
<dbReference type="RefSeq" id="WP_329405464.1">
    <property type="nucleotide sequence ID" value="NZ_CP109441.1"/>
</dbReference>
<evidence type="ECO:0000313" key="2">
    <source>
        <dbReference type="EMBL" id="WUV42846.1"/>
    </source>
</evidence>
<evidence type="ECO:0000256" key="1">
    <source>
        <dbReference type="SAM" id="MobiDB-lite"/>
    </source>
</evidence>
<proteinExistence type="predicted"/>
<feature type="compositionally biased region" description="Basic and acidic residues" evidence="1">
    <location>
        <begin position="7"/>
        <end position="21"/>
    </location>
</feature>
<organism evidence="2 3">
    <name type="scientific">Nocardia vinacea</name>
    <dbReference type="NCBI Taxonomy" id="96468"/>
    <lineage>
        <taxon>Bacteria</taxon>
        <taxon>Bacillati</taxon>
        <taxon>Actinomycetota</taxon>
        <taxon>Actinomycetes</taxon>
        <taxon>Mycobacteriales</taxon>
        <taxon>Nocardiaceae</taxon>
        <taxon>Nocardia</taxon>
    </lineage>
</organism>
<evidence type="ECO:0008006" key="4">
    <source>
        <dbReference type="Google" id="ProtNLM"/>
    </source>
</evidence>
<dbReference type="Proteomes" id="UP001432062">
    <property type="component" value="Chromosome"/>
</dbReference>
<dbReference type="EMBL" id="CP109441">
    <property type="protein sequence ID" value="WUV42846.1"/>
    <property type="molecule type" value="Genomic_DNA"/>
</dbReference>
<sequence length="71" mass="7904">MTRRKLTMAERRRVSLERNEQEQGLTDSALQRLGQAEAAIDAGDYFAADLLAAEAEGALLARLDRMSRPID</sequence>
<name>A0ABZ1YLI6_9NOCA</name>
<reference evidence="2" key="1">
    <citation type="submission" date="2022-10" db="EMBL/GenBank/DDBJ databases">
        <title>The complete genomes of actinobacterial strains from the NBC collection.</title>
        <authorList>
            <person name="Joergensen T.S."/>
            <person name="Alvarez Arevalo M."/>
            <person name="Sterndorff E.B."/>
            <person name="Faurdal D."/>
            <person name="Vuksanovic O."/>
            <person name="Mourched A.-S."/>
            <person name="Charusanti P."/>
            <person name="Shaw S."/>
            <person name="Blin K."/>
            <person name="Weber T."/>
        </authorList>
    </citation>
    <scope>NUCLEOTIDE SEQUENCE</scope>
    <source>
        <strain evidence="2">NBC_01482</strain>
    </source>
</reference>
<evidence type="ECO:0000313" key="3">
    <source>
        <dbReference type="Proteomes" id="UP001432062"/>
    </source>
</evidence>
<gene>
    <name evidence="2" type="ORF">OG563_26750</name>
</gene>
<feature type="region of interest" description="Disordered" evidence="1">
    <location>
        <begin position="1"/>
        <end position="21"/>
    </location>
</feature>